<accession>A0AC60PGY0</accession>
<comment type="caution">
    <text evidence="1">The sequence shown here is derived from an EMBL/GenBank/DDBJ whole genome shotgun (WGS) entry which is preliminary data.</text>
</comment>
<dbReference type="Proteomes" id="UP000805193">
    <property type="component" value="Unassembled WGS sequence"/>
</dbReference>
<keyword evidence="2" id="KW-1185">Reference proteome</keyword>
<name>A0AC60PGY0_IXOPE</name>
<protein>
    <submittedName>
        <fullName evidence="1">Uncharacterized protein</fullName>
    </submittedName>
</protein>
<sequence>MGRRKQRYSAMILRRDAPWKEAAWEAKLTCEAELRFGTPMPVLEDTLKKAVVAASDVLEKVCTFQDVEKQIQPHGAKHFLISEMEVPEDVVFNSPHIYFSSEKILVHGDKPHELVRVNGTAENALVMCLALYYIKNLNYPQAQAQPLIFLQKFLRPRDNVPRGLMNGKLRSLLEKIKQ</sequence>
<organism evidence="1 2">
    <name type="scientific">Ixodes persulcatus</name>
    <name type="common">Taiga tick</name>
    <dbReference type="NCBI Taxonomy" id="34615"/>
    <lineage>
        <taxon>Eukaryota</taxon>
        <taxon>Metazoa</taxon>
        <taxon>Ecdysozoa</taxon>
        <taxon>Arthropoda</taxon>
        <taxon>Chelicerata</taxon>
        <taxon>Arachnida</taxon>
        <taxon>Acari</taxon>
        <taxon>Parasitiformes</taxon>
        <taxon>Ixodida</taxon>
        <taxon>Ixodoidea</taxon>
        <taxon>Ixodidae</taxon>
        <taxon>Ixodinae</taxon>
        <taxon>Ixodes</taxon>
    </lineage>
</organism>
<dbReference type="EMBL" id="JABSTQ010010663">
    <property type="protein sequence ID" value="KAG0419076.1"/>
    <property type="molecule type" value="Genomic_DNA"/>
</dbReference>
<evidence type="ECO:0000313" key="2">
    <source>
        <dbReference type="Proteomes" id="UP000805193"/>
    </source>
</evidence>
<gene>
    <name evidence="1" type="ORF">HPB47_004368</name>
</gene>
<proteinExistence type="predicted"/>
<reference evidence="1 2" key="1">
    <citation type="journal article" date="2020" name="Cell">
        <title>Large-Scale Comparative Analyses of Tick Genomes Elucidate Their Genetic Diversity and Vector Capacities.</title>
        <authorList>
            <consortium name="Tick Genome and Microbiome Consortium (TIGMIC)"/>
            <person name="Jia N."/>
            <person name="Wang J."/>
            <person name="Shi W."/>
            <person name="Du L."/>
            <person name="Sun Y."/>
            <person name="Zhan W."/>
            <person name="Jiang J.F."/>
            <person name="Wang Q."/>
            <person name="Zhang B."/>
            <person name="Ji P."/>
            <person name="Bell-Sakyi L."/>
            <person name="Cui X.M."/>
            <person name="Yuan T.T."/>
            <person name="Jiang B.G."/>
            <person name="Yang W.F."/>
            <person name="Lam T.T."/>
            <person name="Chang Q.C."/>
            <person name="Ding S.J."/>
            <person name="Wang X.J."/>
            <person name="Zhu J.G."/>
            <person name="Ruan X.D."/>
            <person name="Zhao L."/>
            <person name="Wei J.T."/>
            <person name="Ye R.Z."/>
            <person name="Que T.C."/>
            <person name="Du C.H."/>
            <person name="Zhou Y.H."/>
            <person name="Cheng J.X."/>
            <person name="Dai P.F."/>
            <person name="Guo W.B."/>
            <person name="Han X.H."/>
            <person name="Huang E.J."/>
            <person name="Li L.F."/>
            <person name="Wei W."/>
            <person name="Gao Y.C."/>
            <person name="Liu J.Z."/>
            <person name="Shao H.Z."/>
            <person name="Wang X."/>
            <person name="Wang C.C."/>
            <person name="Yang T.C."/>
            <person name="Huo Q.B."/>
            <person name="Li W."/>
            <person name="Chen H.Y."/>
            <person name="Chen S.E."/>
            <person name="Zhou L.G."/>
            <person name="Ni X.B."/>
            <person name="Tian J.H."/>
            <person name="Sheng Y."/>
            <person name="Liu T."/>
            <person name="Pan Y.S."/>
            <person name="Xia L.Y."/>
            <person name="Li J."/>
            <person name="Zhao F."/>
            <person name="Cao W.C."/>
        </authorList>
    </citation>
    <scope>NUCLEOTIDE SEQUENCE [LARGE SCALE GENOMIC DNA]</scope>
    <source>
        <strain evidence="1">Iper-2018</strain>
    </source>
</reference>
<evidence type="ECO:0000313" key="1">
    <source>
        <dbReference type="EMBL" id="KAG0419076.1"/>
    </source>
</evidence>